<dbReference type="EMBL" id="BNBO01000054">
    <property type="protein sequence ID" value="GHH81756.1"/>
    <property type="molecule type" value="Genomic_DNA"/>
</dbReference>
<reference evidence="2" key="2">
    <citation type="submission" date="2020-09" db="EMBL/GenBank/DDBJ databases">
        <authorList>
            <person name="Sun Q."/>
            <person name="Ohkuma M."/>
        </authorList>
    </citation>
    <scope>NUCLEOTIDE SEQUENCE</scope>
    <source>
        <strain evidence="2">JCM 4646</strain>
    </source>
</reference>
<name>A0A919GC19_9ACTN</name>
<evidence type="ECO:0000259" key="1">
    <source>
        <dbReference type="Pfam" id="PF13788"/>
    </source>
</evidence>
<protein>
    <recommendedName>
        <fullName evidence="1">DUF4180 domain-containing protein</fullName>
    </recommendedName>
</protein>
<evidence type="ECO:0000313" key="3">
    <source>
        <dbReference type="Proteomes" id="UP000617734"/>
    </source>
</evidence>
<dbReference type="InterPro" id="IPR025438">
    <property type="entry name" value="DUF4180"/>
</dbReference>
<dbReference type="AlphaFoldDB" id="A0A919GC19"/>
<dbReference type="Pfam" id="PF13788">
    <property type="entry name" value="DUF4180"/>
    <property type="match status" value="1"/>
</dbReference>
<sequence length="124" mass="13398">MTSQELVETHGVSVLRLGQDGPTLNDGSSALDLIGEAMGCQAEVVALPVERLAEEFFSLRSGLAGEAVQKFVNHRLRLVVVGDISAHVARSDALRDFVREANRGNQVWFVADQAELDAKLAPSR</sequence>
<gene>
    <name evidence="2" type="ORF">GCM10018781_65070</name>
</gene>
<keyword evidence="3" id="KW-1185">Reference proteome</keyword>
<reference evidence="2" key="1">
    <citation type="journal article" date="2014" name="Int. J. Syst. Evol. Microbiol.">
        <title>Complete genome sequence of Corynebacterium casei LMG S-19264T (=DSM 44701T), isolated from a smear-ripened cheese.</title>
        <authorList>
            <consortium name="US DOE Joint Genome Institute (JGI-PGF)"/>
            <person name="Walter F."/>
            <person name="Albersmeier A."/>
            <person name="Kalinowski J."/>
            <person name="Ruckert C."/>
        </authorList>
    </citation>
    <scope>NUCLEOTIDE SEQUENCE</scope>
    <source>
        <strain evidence="2">JCM 4646</strain>
    </source>
</reference>
<feature type="domain" description="DUF4180" evidence="1">
    <location>
        <begin position="10"/>
        <end position="120"/>
    </location>
</feature>
<evidence type="ECO:0000313" key="2">
    <source>
        <dbReference type="EMBL" id="GHH81756.1"/>
    </source>
</evidence>
<dbReference type="GeneID" id="95356796"/>
<accession>A0A919GC19</accession>
<dbReference type="Proteomes" id="UP000617734">
    <property type="component" value="Unassembled WGS sequence"/>
</dbReference>
<comment type="caution">
    <text evidence="2">The sequence shown here is derived from an EMBL/GenBank/DDBJ whole genome shotgun (WGS) entry which is preliminary data.</text>
</comment>
<dbReference type="RefSeq" id="WP_190214501.1">
    <property type="nucleotide sequence ID" value="NZ_BNBO01000054.1"/>
</dbReference>
<proteinExistence type="predicted"/>
<organism evidence="2 3">
    <name type="scientific">Kitasatospora indigofera</name>
    <dbReference type="NCBI Taxonomy" id="67307"/>
    <lineage>
        <taxon>Bacteria</taxon>
        <taxon>Bacillati</taxon>
        <taxon>Actinomycetota</taxon>
        <taxon>Actinomycetes</taxon>
        <taxon>Kitasatosporales</taxon>
        <taxon>Streptomycetaceae</taxon>
        <taxon>Kitasatospora</taxon>
    </lineage>
</organism>